<dbReference type="Pfam" id="PF00989">
    <property type="entry name" value="PAS"/>
    <property type="match status" value="2"/>
</dbReference>
<feature type="coiled-coil region" evidence="11">
    <location>
        <begin position="990"/>
        <end position="1024"/>
    </location>
</feature>
<dbReference type="Gene3D" id="3.30.450.20">
    <property type="entry name" value="PAS domain"/>
    <property type="match status" value="6"/>
</dbReference>
<keyword evidence="18" id="KW-1185">Reference proteome</keyword>
<dbReference type="Pfam" id="PF02518">
    <property type="entry name" value="HATPase_c"/>
    <property type="match status" value="1"/>
</dbReference>
<gene>
    <name evidence="17" type="ORF">NITGR_610016</name>
</gene>
<dbReference type="GO" id="GO:0005524">
    <property type="term" value="F:ATP binding"/>
    <property type="evidence" value="ECO:0007669"/>
    <property type="project" value="UniProtKB-KW"/>
</dbReference>
<dbReference type="PRINTS" id="PR00344">
    <property type="entry name" value="BCTRLSENSOR"/>
</dbReference>
<dbReference type="InterPro" id="IPR004358">
    <property type="entry name" value="Sig_transdc_His_kin-like_C"/>
</dbReference>
<evidence type="ECO:0000313" key="17">
    <source>
        <dbReference type="EMBL" id="CCQ91258.1"/>
    </source>
</evidence>
<organism evidence="17 18">
    <name type="scientific">Nitrospina gracilis (strain 3/211)</name>
    <dbReference type="NCBI Taxonomy" id="1266370"/>
    <lineage>
        <taxon>Bacteria</taxon>
        <taxon>Pseudomonadati</taxon>
        <taxon>Nitrospinota/Tectimicrobiota group</taxon>
        <taxon>Nitrospinota</taxon>
        <taxon>Nitrospinia</taxon>
        <taxon>Nitrospinales</taxon>
        <taxon>Nitrospinaceae</taxon>
        <taxon>Nitrospina</taxon>
    </lineage>
</organism>
<keyword evidence="4 17" id="KW-0808">Transferase</keyword>
<dbReference type="RefSeq" id="WP_005009721.1">
    <property type="nucleotide sequence ID" value="NZ_HG422173.1"/>
</dbReference>
<keyword evidence="13" id="KW-1133">Transmembrane helix</keyword>
<dbReference type="Pfam" id="PF08448">
    <property type="entry name" value="PAS_4"/>
    <property type="match status" value="1"/>
</dbReference>
<sequence length="1774" mass="202052">MSKKNEQIGAQVGVTLIVALFLLLAWEYFLKPLLFGATLSQSGNFSVFQRWEFIAACLVIVCLSLIIPFRKIRQLHEEVKLVEESLAGEKTLSRIFFSVDNSILIVVDTANQIMQVNKKALKFLGYKEEELLGKDWMAFLIRNKEREVLRREFLAFVNDPSKQFKMFTTPVHNKSNKEHRVEWQAAMLKDERDQVYGTIISGQDVTAQTSLTKDLETIKSKYDPQIKKLTNELNENKQKYHQEAIKTAHAKARFKFWFDLEKNLLSLKPGDVSNQDFFNQKMNQVLEDYGTLSNVDHGFINIISEDGQTMNNTHIWVSDEPDMEPDADPIQLSKLPWLNQKLNDREALHIPNVGDLPKEASAEKKLLNKQGAKSLLLVPLFSDEIILGCIGFETIHEPKSWDSDEVEILKIIARQMSNLLKPSQRDSSGAPIAERSFSDPDLDWNEEELGLGFDEPLQDDDILELQGRVGEEIKERITSLETVKTELENKLKLSKASEANLKSAQTEMEEKLQTKNLELKKLNNLLEQEKLTKQSLEEQIKALKEDDNNAIGNNEQLEAIQAKLDETKRVKEDLESQISNKEESARKELASKTQELQKLKQALEDEKKLREALQIQNPGEAKSAFATNLEKQLSNKSIELQKVQAQLQNELHVKEKLEEKIKVEHTVLEKKIADREAEIAELKSQLESPQNSISEKNYRASKTRIQEKPEEDYKKEAQTFKNEIEKLKALLEEKTAQLQTLQKSFEEFRENAPSEEELENLQALVDSKDLELQQIQESLDEAHVAKNWVETEYTQLKKDLEKYKENQEVLEASRTLLESELEELRGIQDKLDLQTGELKELRHDMGNLEIANQQMLKDLEEKDYQIEDLQYQNQRLDKVDLPLFTMNTQGTIMTWNQGAQELTGYLEEAAQGQSLSFLFPPGEEIELKRDVLDPLQEKGSTTLILPLTFENGSQGNCKKGLISLALFKNGNEAKEAFGVLVDISHDPKTVEEIRQLRTKLEGELQSLKEVAETEKQEIKNYYDSILKKSGLVPILLSADFKILQVGPDAESSLGWSSPEVENRNFFEHIMPGKDWKAMESSAQETLKNKGIHQFESLTPTHDSEKRNLLWNLIINKEGEQENASIIAIAQDIHEMREHENNIKQREALLSSIIDQAVDGFVTIDESGIIQSFNSTAEKMFGYSSAEVIGHNVSILMPEPYRSEHGNYLSRYLQTGKSNLVGKEPREFLGKCKDGSTFPMEIAVREIYQGYRRMFVGIIHDVRKRKEFEIASMENEEKFRKLMEAETDAILLVNLSDNQLLDGNEAATRLFGYSRGELGKLKYTDLVVNGSNSEFSGGTQGSALGLHPRKKSNLAHFTKRDGTVFSAQVVISSFLVQNEKMSLNIIRDVTPQIRAEETIQESERHLIDILNQASLPIYIKDMNGRYLLANSAFQKLFNVRRDQLIGKTDHEVFPADIADILSESDRQALDKGQNVESKDSILHDDGIHNYTMVKHPMRNSSGILYGVCGVLNDNTNRNRLESELARMKTEFQERMDYYLQSMNQHHEKQIASERSAAATKVLLGLANQITNPIQGIQNILEQLSDRAAMEEIHKGLMMVALNECRRIADLSERLQRCEIPPLGKPEAIDLHELLREIMKKPDIVPQDGSIRLEEQSFSNLRPVQGNPAQLKLAFEHLFRNAVEATSGENRKIVLATEQLEDNVKIHIQDTGCGIPEEIRDRIFDPFFTTKKAGKRAGLGLMMVLGVVKNHGGDIDIRSETGKGTTVTLTLPLKQK</sequence>
<dbReference type="InterPro" id="IPR005467">
    <property type="entry name" value="His_kinase_dom"/>
</dbReference>
<evidence type="ECO:0000256" key="1">
    <source>
        <dbReference type="ARBA" id="ARBA00000085"/>
    </source>
</evidence>
<dbReference type="InParanoid" id="M1ZCY9"/>
<reference evidence="17 18" key="1">
    <citation type="journal article" date="2013" name="Front. Microbiol.">
        <title>The genome of Nitrospina gracilis illuminates the metabolism and evolution of the major marine nitrite oxidizer.</title>
        <authorList>
            <person name="Luecker S."/>
            <person name="Nowka B."/>
            <person name="Rattei T."/>
            <person name="Spieck E."/>
            <person name="and Daims H."/>
        </authorList>
    </citation>
    <scope>NUCLEOTIDE SEQUENCE [LARGE SCALE GENOMIC DNA]</scope>
    <source>
        <strain evidence="17 18">3/211</strain>
    </source>
</reference>
<comment type="function">
    <text evidence="9">Putative oxygen sensor; modulates the activity of FixJ, a transcriptional activator of nitrogen fixation fixK gene. FixL probably acts as a kinase that phosphorylates FixJ.</text>
</comment>
<keyword evidence="11" id="KW-0175">Coiled coil</keyword>
<keyword evidence="5" id="KW-0547">Nucleotide-binding</keyword>
<evidence type="ECO:0000259" key="14">
    <source>
        <dbReference type="PROSITE" id="PS50109"/>
    </source>
</evidence>
<dbReference type="PROSITE" id="PS50112">
    <property type="entry name" value="PAS"/>
    <property type="match status" value="5"/>
</dbReference>
<dbReference type="SMART" id="SM00387">
    <property type="entry name" value="HATPase_c"/>
    <property type="match status" value="1"/>
</dbReference>
<feature type="domain" description="PAS" evidence="15">
    <location>
        <begin position="1145"/>
        <end position="1215"/>
    </location>
</feature>
<dbReference type="InterPro" id="IPR003018">
    <property type="entry name" value="GAF"/>
</dbReference>
<feature type="domain" description="PAS" evidence="15">
    <location>
        <begin position="1274"/>
        <end position="1317"/>
    </location>
</feature>
<evidence type="ECO:0000256" key="8">
    <source>
        <dbReference type="ARBA" id="ARBA00023012"/>
    </source>
</evidence>
<dbReference type="FunFam" id="3.30.450.20:FF:000060">
    <property type="entry name" value="Sensor protein FixL"/>
    <property type="match status" value="1"/>
</dbReference>
<dbReference type="Proteomes" id="UP000011704">
    <property type="component" value="Unassembled WGS sequence"/>
</dbReference>
<comment type="catalytic activity">
    <reaction evidence="1">
        <text>ATP + protein L-histidine = ADP + protein N-phospho-L-histidine.</text>
        <dbReference type="EC" id="2.7.13.3"/>
    </reaction>
</comment>
<dbReference type="SUPFAM" id="SSF55874">
    <property type="entry name" value="ATPase domain of HSP90 chaperone/DNA topoisomerase II/histidine kinase"/>
    <property type="match status" value="1"/>
</dbReference>
<dbReference type="NCBIfam" id="TIGR00229">
    <property type="entry name" value="sensory_box"/>
    <property type="match status" value="6"/>
</dbReference>
<evidence type="ECO:0000256" key="2">
    <source>
        <dbReference type="ARBA" id="ARBA00012438"/>
    </source>
</evidence>
<dbReference type="PROSITE" id="PS50109">
    <property type="entry name" value="HIS_KIN"/>
    <property type="match status" value="1"/>
</dbReference>
<keyword evidence="6 17" id="KW-0418">Kinase</keyword>
<dbReference type="SMART" id="SM00086">
    <property type="entry name" value="PAC"/>
    <property type="match status" value="2"/>
</dbReference>
<dbReference type="Gene3D" id="3.30.565.10">
    <property type="entry name" value="Histidine kinase-like ATPase, C-terminal domain"/>
    <property type="match status" value="1"/>
</dbReference>
<evidence type="ECO:0000256" key="6">
    <source>
        <dbReference type="ARBA" id="ARBA00022777"/>
    </source>
</evidence>
<dbReference type="EMBL" id="CAQJ01000068">
    <property type="protein sequence ID" value="CCQ91258.1"/>
    <property type="molecule type" value="Genomic_DNA"/>
</dbReference>
<dbReference type="SMART" id="SM00091">
    <property type="entry name" value="PAS"/>
    <property type="match status" value="6"/>
</dbReference>
<protein>
    <recommendedName>
        <fullName evidence="10">Sensor protein FixL</fullName>
        <ecNumber evidence="2">2.7.13.3</ecNumber>
    </recommendedName>
</protein>
<dbReference type="SUPFAM" id="SSF55785">
    <property type="entry name" value="PYP-like sensor domain (PAS domain)"/>
    <property type="match status" value="6"/>
</dbReference>
<dbReference type="InterPro" id="IPR000014">
    <property type="entry name" value="PAS"/>
</dbReference>
<dbReference type="PANTHER" id="PTHR43065:SF10">
    <property type="entry name" value="PEROXIDE STRESS-ACTIVATED HISTIDINE KINASE MAK3"/>
    <property type="match status" value="1"/>
</dbReference>
<evidence type="ECO:0000256" key="4">
    <source>
        <dbReference type="ARBA" id="ARBA00022679"/>
    </source>
</evidence>
<name>M1ZCY9_NITG3</name>
<evidence type="ECO:0000256" key="10">
    <source>
        <dbReference type="ARBA" id="ARBA00070616"/>
    </source>
</evidence>
<keyword evidence="8" id="KW-0902">Two-component regulatory system</keyword>
<dbReference type="Gene3D" id="3.30.450.40">
    <property type="match status" value="1"/>
</dbReference>
<dbReference type="HOGENOM" id="CLU_238743_0_0_0"/>
<evidence type="ECO:0000256" key="13">
    <source>
        <dbReference type="SAM" id="Phobius"/>
    </source>
</evidence>
<evidence type="ECO:0000256" key="12">
    <source>
        <dbReference type="SAM" id="MobiDB-lite"/>
    </source>
</evidence>
<dbReference type="InterPro" id="IPR001610">
    <property type="entry name" value="PAC"/>
</dbReference>
<feature type="domain" description="PAC" evidence="16">
    <location>
        <begin position="1474"/>
        <end position="1525"/>
    </location>
</feature>
<dbReference type="InterPro" id="IPR029016">
    <property type="entry name" value="GAF-like_dom_sf"/>
</dbReference>
<feature type="domain" description="PAS" evidence="15">
    <location>
        <begin position="104"/>
        <end position="160"/>
    </location>
</feature>
<feature type="domain" description="Histidine kinase" evidence="14">
    <location>
        <begin position="1563"/>
        <end position="1773"/>
    </location>
</feature>
<dbReference type="STRING" id="1266370.NITGR_610016"/>
<evidence type="ECO:0000256" key="5">
    <source>
        <dbReference type="ARBA" id="ARBA00022741"/>
    </source>
</evidence>
<dbReference type="EC" id="2.7.13.3" evidence="2"/>
<dbReference type="OrthoDB" id="9815750at2"/>
<dbReference type="GO" id="GO:0004673">
    <property type="term" value="F:protein histidine kinase activity"/>
    <property type="evidence" value="ECO:0007669"/>
    <property type="project" value="UniProtKB-EC"/>
</dbReference>
<dbReference type="SUPFAM" id="SSF55781">
    <property type="entry name" value="GAF domain-like"/>
    <property type="match status" value="1"/>
</dbReference>
<evidence type="ECO:0000256" key="7">
    <source>
        <dbReference type="ARBA" id="ARBA00022840"/>
    </source>
</evidence>
<keyword evidence="7" id="KW-0067">ATP-binding</keyword>
<dbReference type="GO" id="GO:0000160">
    <property type="term" value="P:phosphorelay signal transduction system"/>
    <property type="evidence" value="ECO:0007669"/>
    <property type="project" value="UniProtKB-KW"/>
</dbReference>
<evidence type="ECO:0000259" key="15">
    <source>
        <dbReference type="PROSITE" id="PS50112"/>
    </source>
</evidence>
<keyword evidence="13" id="KW-0812">Transmembrane</keyword>
<dbReference type="Pfam" id="PF13426">
    <property type="entry name" value="PAS_9"/>
    <property type="match status" value="2"/>
</dbReference>
<dbReference type="Pfam" id="PF01590">
    <property type="entry name" value="GAF"/>
    <property type="match status" value="1"/>
</dbReference>
<dbReference type="InterPro" id="IPR000700">
    <property type="entry name" value="PAS-assoc_C"/>
</dbReference>
<dbReference type="InterPro" id="IPR013656">
    <property type="entry name" value="PAS_4"/>
</dbReference>
<dbReference type="InterPro" id="IPR035965">
    <property type="entry name" value="PAS-like_dom_sf"/>
</dbReference>
<accession>M1ZCY9</accession>
<evidence type="ECO:0000256" key="9">
    <source>
        <dbReference type="ARBA" id="ARBA00059827"/>
    </source>
</evidence>
<dbReference type="PANTHER" id="PTHR43065">
    <property type="entry name" value="SENSOR HISTIDINE KINASE"/>
    <property type="match status" value="1"/>
</dbReference>
<keyword evidence="3" id="KW-0597">Phosphoprotein</keyword>
<dbReference type="PROSITE" id="PS50113">
    <property type="entry name" value="PAC"/>
    <property type="match status" value="1"/>
</dbReference>
<feature type="coiled-coil region" evidence="11">
    <location>
        <begin position="710"/>
        <end position="858"/>
    </location>
</feature>
<dbReference type="InterPro" id="IPR036890">
    <property type="entry name" value="HATPase_C_sf"/>
</dbReference>
<evidence type="ECO:0000313" key="18">
    <source>
        <dbReference type="Proteomes" id="UP000011704"/>
    </source>
</evidence>
<feature type="domain" description="PAS" evidence="15">
    <location>
        <begin position="868"/>
        <end position="938"/>
    </location>
</feature>
<proteinExistence type="predicted"/>
<dbReference type="InterPro" id="IPR003594">
    <property type="entry name" value="HATPase_dom"/>
</dbReference>
<keyword evidence="13" id="KW-0472">Membrane</keyword>
<evidence type="ECO:0000259" key="16">
    <source>
        <dbReference type="PROSITE" id="PS50113"/>
    </source>
</evidence>
<dbReference type="GO" id="GO:0006355">
    <property type="term" value="P:regulation of DNA-templated transcription"/>
    <property type="evidence" value="ECO:0007669"/>
    <property type="project" value="InterPro"/>
</dbReference>
<evidence type="ECO:0000256" key="11">
    <source>
        <dbReference type="SAM" id="Coils"/>
    </source>
</evidence>
<feature type="transmembrane region" description="Helical" evidence="13">
    <location>
        <begin position="12"/>
        <end position="30"/>
    </location>
</feature>
<feature type="domain" description="PAS" evidence="15">
    <location>
        <begin position="1401"/>
        <end position="1471"/>
    </location>
</feature>
<evidence type="ECO:0000256" key="3">
    <source>
        <dbReference type="ARBA" id="ARBA00022553"/>
    </source>
</evidence>
<comment type="caution">
    <text evidence="17">The sequence shown here is derived from an EMBL/GenBank/DDBJ whole genome shotgun (WGS) entry which is preliminary data.</text>
</comment>
<feature type="region of interest" description="Disordered" evidence="12">
    <location>
        <begin position="574"/>
        <end position="593"/>
    </location>
</feature>
<dbReference type="SMART" id="SM00065">
    <property type="entry name" value="GAF"/>
    <property type="match status" value="1"/>
</dbReference>
<dbReference type="CDD" id="cd00130">
    <property type="entry name" value="PAS"/>
    <property type="match status" value="4"/>
</dbReference>
<dbReference type="InterPro" id="IPR013767">
    <property type="entry name" value="PAS_fold"/>
</dbReference>